<dbReference type="InterPro" id="IPR045338">
    <property type="entry name" value="DUF6535"/>
</dbReference>
<sequence>MEELIILLYFPEQSVNYEKKNPIDKSYLHTKADSDAPVWHIYNEESRIFDAAMVNEASTNLDILLLFATLFSAVLTTFVAQTSQALSQNPATASNAILMELVALQRAQANGTSHASIQPADTSFSAALSDKWVNGLWFTSLILSLTTAFNAVLAKHWVGQYSSFIPGSAQERACIRQFRYNNFQTFSVPFIIGMLHLTLHLSLFLFFIGLIVFI</sequence>
<dbReference type="Pfam" id="PF20153">
    <property type="entry name" value="DUF6535"/>
    <property type="match status" value="1"/>
</dbReference>
<dbReference type="OrthoDB" id="3219854at2759"/>
<evidence type="ECO:0000256" key="1">
    <source>
        <dbReference type="SAM" id="Phobius"/>
    </source>
</evidence>
<feature type="non-terminal residue" evidence="3">
    <location>
        <position position="214"/>
    </location>
</feature>
<dbReference type="EMBL" id="ML769628">
    <property type="protein sequence ID" value="KAE9391320.1"/>
    <property type="molecule type" value="Genomic_DNA"/>
</dbReference>
<gene>
    <name evidence="3" type="ORF">BT96DRAFT_832208</name>
</gene>
<keyword evidence="1" id="KW-1133">Transmembrane helix</keyword>
<keyword evidence="1" id="KW-0472">Membrane</keyword>
<feature type="transmembrane region" description="Helical" evidence="1">
    <location>
        <begin position="190"/>
        <end position="213"/>
    </location>
</feature>
<evidence type="ECO:0000313" key="4">
    <source>
        <dbReference type="Proteomes" id="UP000799118"/>
    </source>
</evidence>
<protein>
    <recommendedName>
        <fullName evidence="2">DUF6535 domain-containing protein</fullName>
    </recommendedName>
</protein>
<feature type="transmembrane region" description="Helical" evidence="1">
    <location>
        <begin position="63"/>
        <end position="80"/>
    </location>
</feature>
<name>A0A6A4H0Y3_9AGAR</name>
<keyword evidence="4" id="KW-1185">Reference proteome</keyword>
<accession>A0A6A4H0Y3</accession>
<keyword evidence="1" id="KW-0812">Transmembrane</keyword>
<evidence type="ECO:0000313" key="3">
    <source>
        <dbReference type="EMBL" id="KAE9391320.1"/>
    </source>
</evidence>
<evidence type="ECO:0000259" key="2">
    <source>
        <dbReference type="Pfam" id="PF20153"/>
    </source>
</evidence>
<proteinExistence type="predicted"/>
<organism evidence="3 4">
    <name type="scientific">Gymnopus androsaceus JB14</name>
    <dbReference type="NCBI Taxonomy" id="1447944"/>
    <lineage>
        <taxon>Eukaryota</taxon>
        <taxon>Fungi</taxon>
        <taxon>Dikarya</taxon>
        <taxon>Basidiomycota</taxon>
        <taxon>Agaricomycotina</taxon>
        <taxon>Agaricomycetes</taxon>
        <taxon>Agaricomycetidae</taxon>
        <taxon>Agaricales</taxon>
        <taxon>Marasmiineae</taxon>
        <taxon>Omphalotaceae</taxon>
        <taxon>Gymnopus</taxon>
    </lineage>
</organism>
<reference evidence="3" key="1">
    <citation type="journal article" date="2019" name="Environ. Microbiol.">
        <title>Fungal ecological strategies reflected in gene transcription - a case study of two litter decomposers.</title>
        <authorList>
            <person name="Barbi F."/>
            <person name="Kohler A."/>
            <person name="Barry K."/>
            <person name="Baskaran P."/>
            <person name="Daum C."/>
            <person name="Fauchery L."/>
            <person name="Ihrmark K."/>
            <person name="Kuo A."/>
            <person name="LaButti K."/>
            <person name="Lipzen A."/>
            <person name="Morin E."/>
            <person name="Grigoriev I.V."/>
            <person name="Henrissat B."/>
            <person name="Lindahl B."/>
            <person name="Martin F."/>
        </authorList>
    </citation>
    <scope>NUCLEOTIDE SEQUENCE</scope>
    <source>
        <strain evidence="3">JB14</strain>
    </source>
</reference>
<feature type="domain" description="DUF6535" evidence="2">
    <location>
        <begin position="39"/>
        <end position="213"/>
    </location>
</feature>
<dbReference type="Proteomes" id="UP000799118">
    <property type="component" value="Unassembled WGS sequence"/>
</dbReference>
<feature type="transmembrane region" description="Helical" evidence="1">
    <location>
        <begin position="135"/>
        <end position="154"/>
    </location>
</feature>
<dbReference type="AlphaFoldDB" id="A0A6A4H0Y3"/>